<organism evidence="3 4">
    <name type="scientific">Labilithrix luteola</name>
    <dbReference type="NCBI Taxonomy" id="1391654"/>
    <lineage>
        <taxon>Bacteria</taxon>
        <taxon>Pseudomonadati</taxon>
        <taxon>Myxococcota</taxon>
        <taxon>Polyangia</taxon>
        <taxon>Polyangiales</taxon>
        <taxon>Labilitrichaceae</taxon>
        <taxon>Labilithrix</taxon>
    </lineage>
</organism>
<name>A0A0K1PU84_9BACT</name>
<dbReference type="OrthoDB" id="9769359at2"/>
<dbReference type="InterPro" id="IPR003018">
    <property type="entry name" value="GAF"/>
</dbReference>
<dbReference type="Gene3D" id="1.10.3210.10">
    <property type="entry name" value="Hypothetical protein af1432"/>
    <property type="match status" value="2"/>
</dbReference>
<proteinExistence type="predicted"/>
<feature type="compositionally biased region" description="Polar residues" evidence="1">
    <location>
        <begin position="1"/>
        <end position="11"/>
    </location>
</feature>
<dbReference type="EMBL" id="CP012333">
    <property type="protein sequence ID" value="AKU97095.1"/>
    <property type="molecule type" value="Genomic_DNA"/>
</dbReference>
<dbReference type="InterPro" id="IPR037522">
    <property type="entry name" value="HD_GYP_dom"/>
</dbReference>
<dbReference type="PANTHER" id="PTHR43155:SF2">
    <property type="entry name" value="CYCLIC DI-GMP PHOSPHODIESTERASE PA4108"/>
    <property type="match status" value="1"/>
</dbReference>
<reference evidence="3 4" key="1">
    <citation type="submission" date="2015-08" db="EMBL/GenBank/DDBJ databases">
        <authorList>
            <person name="Babu N.S."/>
            <person name="Beckwith C.J."/>
            <person name="Beseler K.G."/>
            <person name="Brison A."/>
            <person name="Carone J.V."/>
            <person name="Caskin T.P."/>
            <person name="Diamond M."/>
            <person name="Durham M.E."/>
            <person name="Foxe J.M."/>
            <person name="Go M."/>
            <person name="Henderson B.A."/>
            <person name="Jones I.B."/>
            <person name="McGettigan J.A."/>
            <person name="Micheletti S.J."/>
            <person name="Nasrallah M.E."/>
            <person name="Ortiz D."/>
            <person name="Piller C.R."/>
            <person name="Privatt S.R."/>
            <person name="Schneider S.L."/>
            <person name="Sharp S."/>
            <person name="Smith T.C."/>
            <person name="Stanton J.D."/>
            <person name="Ullery H.E."/>
            <person name="Wilson R.J."/>
            <person name="Serrano M.G."/>
            <person name="Buck G."/>
            <person name="Lee V."/>
            <person name="Wang Y."/>
            <person name="Carvalho R."/>
            <person name="Voegtly L."/>
            <person name="Shi R."/>
            <person name="Duckworth R."/>
            <person name="Johnson A."/>
            <person name="Loviza R."/>
            <person name="Walstead R."/>
            <person name="Shah Z."/>
            <person name="Kiflezghi M."/>
            <person name="Wade K."/>
            <person name="Ball S.L."/>
            <person name="Bradley K.W."/>
            <person name="Asai D.J."/>
            <person name="Bowman C.A."/>
            <person name="Russell D.A."/>
            <person name="Pope W.H."/>
            <person name="Jacobs-Sera D."/>
            <person name="Hendrix R.W."/>
            <person name="Hatfull G.F."/>
        </authorList>
    </citation>
    <scope>NUCLEOTIDE SEQUENCE [LARGE SCALE GENOMIC DNA]</scope>
    <source>
        <strain evidence="3 4">DSM 27648</strain>
    </source>
</reference>
<dbReference type="STRING" id="1391654.AKJ09_03759"/>
<sequence length="687" mass="76041">MADFQSVGTSSTASVEGVEGGAASGTSTTATPALVHRMTRLAEQLGRDPRLSREIVTRPHPLLVAVTRDHLTVLAAPARVWDSGRELLQPFAGRMAAGEAMLVLLGYPNDVDLEQAMNRGLASIVAEDASLDELFLAGMRAFELLEAKGSAESRGQSLSRYRFETGELVDIARAMTTERDVNKLLGVILEKSRFVTGADAGSIYVVEQNTRITLTGESEPVSLNPGPVLRFKLSQNDSVNYDSREFAMPLSKRSIAGSAALGKKAINIDDAYDLPPGAPYGFDRRFDEKIGYRTKSMLTMPLISQRDEVIGVIQLINKKKNPKERLLGDKSASESVVSFDARSEELLGMVAAQAGVSLENAMLYDEIRKLFEGFVKASVEAIESRDPTTSGHSRRVADLTVELAKVVDLEGAGPYRDAKFSVEDLRELEYASLLHDFGKIGVREKVLVKAKKLYDERLSLIRSRFDFVARSLEAEILRRKVTLLERGAPRNEIDALDHEFEVRRAELDMNWHAILSANEPTVLAAGDFAKVEQLAKETYEDLRGDPHFLLEAEEAVALSVKRGSLTPKEYEEISSHVVHTYRFLSQIPWGKALRRVPEIAGAHHERLNGTGYPNRLASNDIPIGSKMMSISDIFDALTASDRPYKRAVPAEKAIEILGFGVKDQHLDPELVRIFREARVWERRPNQS</sequence>
<dbReference type="CDD" id="cd00077">
    <property type="entry name" value="HDc"/>
    <property type="match status" value="1"/>
</dbReference>
<accession>A0A0K1PU84</accession>
<dbReference type="Proteomes" id="UP000064967">
    <property type="component" value="Chromosome"/>
</dbReference>
<dbReference type="SMART" id="SM00065">
    <property type="entry name" value="GAF"/>
    <property type="match status" value="1"/>
</dbReference>
<dbReference type="SMART" id="SM00471">
    <property type="entry name" value="HDc"/>
    <property type="match status" value="1"/>
</dbReference>
<dbReference type="Gene3D" id="3.30.450.40">
    <property type="match status" value="1"/>
</dbReference>
<feature type="domain" description="HD-GYP" evidence="2">
    <location>
        <begin position="485"/>
        <end position="687"/>
    </location>
</feature>
<feature type="domain" description="HD-GYP" evidence="2">
    <location>
        <begin position="367"/>
        <end position="485"/>
    </location>
</feature>
<dbReference type="Pfam" id="PF01590">
    <property type="entry name" value="GAF"/>
    <property type="match status" value="1"/>
</dbReference>
<dbReference type="RefSeq" id="WP_146648298.1">
    <property type="nucleotide sequence ID" value="NZ_CP012333.1"/>
</dbReference>
<dbReference type="KEGG" id="llu:AKJ09_03759"/>
<evidence type="ECO:0000256" key="1">
    <source>
        <dbReference type="SAM" id="MobiDB-lite"/>
    </source>
</evidence>
<dbReference type="InterPro" id="IPR029016">
    <property type="entry name" value="GAF-like_dom_sf"/>
</dbReference>
<dbReference type="PROSITE" id="PS51832">
    <property type="entry name" value="HD_GYP"/>
    <property type="match status" value="2"/>
</dbReference>
<evidence type="ECO:0000259" key="2">
    <source>
        <dbReference type="PROSITE" id="PS51832"/>
    </source>
</evidence>
<keyword evidence="4" id="KW-1185">Reference proteome</keyword>
<evidence type="ECO:0000313" key="4">
    <source>
        <dbReference type="Proteomes" id="UP000064967"/>
    </source>
</evidence>
<gene>
    <name evidence="3" type="ORF">AKJ09_03759</name>
</gene>
<dbReference type="AlphaFoldDB" id="A0A0K1PU84"/>
<dbReference type="SUPFAM" id="SSF109604">
    <property type="entry name" value="HD-domain/PDEase-like"/>
    <property type="match status" value="2"/>
</dbReference>
<dbReference type="InterPro" id="IPR003607">
    <property type="entry name" value="HD/PDEase_dom"/>
</dbReference>
<dbReference type="SUPFAM" id="SSF55781">
    <property type="entry name" value="GAF domain-like"/>
    <property type="match status" value="1"/>
</dbReference>
<feature type="region of interest" description="Disordered" evidence="1">
    <location>
        <begin position="1"/>
        <end position="33"/>
    </location>
</feature>
<dbReference type="PATRIC" id="fig|1391654.3.peg.3814"/>
<dbReference type="PANTHER" id="PTHR43155">
    <property type="entry name" value="CYCLIC DI-GMP PHOSPHODIESTERASE PA4108-RELATED"/>
    <property type="match status" value="1"/>
</dbReference>
<protein>
    <submittedName>
        <fullName evidence="3">Chemotactic transducer-related protein</fullName>
    </submittedName>
</protein>
<dbReference type="Pfam" id="PF13487">
    <property type="entry name" value="HD_5"/>
    <property type="match status" value="1"/>
</dbReference>
<evidence type="ECO:0000313" key="3">
    <source>
        <dbReference type="EMBL" id="AKU97095.1"/>
    </source>
</evidence>